<evidence type="ECO:0000256" key="1">
    <source>
        <dbReference type="ARBA" id="ARBA00022555"/>
    </source>
</evidence>
<dbReference type="PANTHER" id="PTHR11586">
    <property type="entry name" value="TRNA-AMINOACYLATION COFACTOR ARC1 FAMILY MEMBER"/>
    <property type="match status" value="1"/>
</dbReference>
<keyword evidence="1 3" id="KW-0820">tRNA-binding</keyword>
<dbReference type="EnsemblPlants" id="Pp3c1_5820V3.2">
    <property type="protein sequence ID" value="Pp3c1_5820V3.2"/>
    <property type="gene ID" value="Pp3c1_5820"/>
</dbReference>
<keyword evidence="7" id="KW-1185">Reference proteome</keyword>
<dbReference type="EnsemblPlants" id="Pp3c1_5820V3.1">
    <property type="protein sequence ID" value="Pp3c1_5820V3.1"/>
    <property type="gene ID" value="Pp3c1_5820"/>
</dbReference>
<reference evidence="5 7" key="1">
    <citation type="journal article" date="2008" name="Science">
        <title>The Physcomitrella genome reveals evolutionary insights into the conquest of land by plants.</title>
        <authorList>
            <person name="Rensing S."/>
            <person name="Lang D."/>
            <person name="Zimmer A."/>
            <person name="Terry A."/>
            <person name="Salamov A."/>
            <person name="Shapiro H."/>
            <person name="Nishiyama T."/>
            <person name="Perroud P.-F."/>
            <person name="Lindquist E."/>
            <person name="Kamisugi Y."/>
            <person name="Tanahashi T."/>
            <person name="Sakakibara K."/>
            <person name="Fujita T."/>
            <person name="Oishi K."/>
            <person name="Shin-I T."/>
            <person name="Kuroki Y."/>
            <person name="Toyoda A."/>
            <person name="Suzuki Y."/>
            <person name="Hashimoto A."/>
            <person name="Yamaguchi K."/>
            <person name="Sugano A."/>
            <person name="Kohara Y."/>
            <person name="Fujiyama A."/>
            <person name="Anterola A."/>
            <person name="Aoki S."/>
            <person name="Ashton N."/>
            <person name="Barbazuk W.B."/>
            <person name="Barker E."/>
            <person name="Bennetzen J."/>
            <person name="Bezanilla M."/>
            <person name="Blankenship R."/>
            <person name="Cho S.H."/>
            <person name="Dutcher S."/>
            <person name="Estelle M."/>
            <person name="Fawcett J.A."/>
            <person name="Gundlach H."/>
            <person name="Hanada K."/>
            <person name="Heyl A."/>
            <person name="Hicks K.A."/>
            <person name="Hugh J."/>
            <person name="Lohr M."/>
            <person name="Mayer K."/>
            <person name="Melkozernov A."/>
            <person name="Murata T."/>
            <person name="Nelson D."/>
            <person name="Pils B."/>
            <person name="Prigge M."/>
            <person name="Reiss B."/>
            <person name="Renner T."/>
            <person name="Rombauts S."/>
            <person name="Rushton P."/>
            <person name="Sanderfoot A."/>
            <person name="Schween G."/>
            <person name="Shiu S.-H."/>
            <person name="Stueber K."/>
            <person name="Theodoulou F.L."/>
            <person name="Tu H."/>
            <person name="Van de Peer Y."/>
            <person name="Verrier P.J."/>
            <person name="Waters E."/>
            <person name="Wood A."/>
            <person name="Yang L."/>
            <person name="Cove D."/>
            <person name="Cuming A."/>
            <person name="Hasebe M."/>
            <person name="Lucas S."/>
            <person name="Mishler D.B."/>
            <person name="Reski R."/>
            <person name="Grigoriev I."/>
            <person name="Quatrano R.S."/>
            <person name="Boore J.L."/>
        </authorList>
    </citation>
    <scope>NUCLEOTIDE SEQUENCE [LARGE SCALE GENOMIC DNA]</scope>
    <source>
        <strain evidence="6 7">cv. Gransden 2004</strain>
    </source>
</reference>
<accession>A9S3L0</accession>
<dbReference type="Gramene" id="Pp3c1_5820V3.2">
    <property type="protein sequence ID" value="Pp3c1_5820V3.2"/>
    <property type="gene ID" value="Pp3c1_5820"/>
</dbReference>
<dbReference type="InterPro" id="IPR002547">
    <property type="entry name" value="tRNA-bd_dom"/>
</dbReference>
<dbReference type="Gene3D" id="2.40.50.140">
    <property type="entry name" value="Nucleic acid-binding proteins"/>
    <property type="match status" value="1"/>
</dbReference>
<dbReference type="AlphaFoldDB" id="A9S3L0"/>
<dbReference type="RefSeq" id="XP_024378197.1">
    <property type="nucleotide sequence ID" value="XM_024522429.2"/>
</dbReference>
<dbReference type="SUPFAM" id="SSF50249">
    <property type="entry name" value="Nucleic acid-binding proteins"/>
    <property type="match status" value="1"/>
</dbReference>
<keyword evidence="2 3" id="KW-0694">RNA-binding</keyword>
<organism evidence="5">
    <name type="scientific">Physcomitrium patens</name>
    <name type="common">Spreading-leaved earth moss</name>
    <name type="synonym">Physcomitrella patens</name>
    <dbReference type="NCBI Taxonomy" id="3218"/>
    <lineage>
        <taxon>Eukaryota</taxon>
        <taxon>Viridiplantae</taxon>
        <taxon>Streptophyta</taxon>
        <taxon>Embryophyta</taxon>
        <taxon>Bryophyta</taxon>
        <taxon>Bryophytina</taxon>
        <taxon>Bryopsida</taxon>
        <taxon>Funariidae</taxon>
        <taxon>Funariales</taxon>
        <taxon>Funariaceae</taxon>
        <taxon>Physcomitrium</taxon>
    </lineage>
</organism>
<dbReference type="KEGG" id="ppp:112283556"/>
<dbReference type="STRING" id="3218.A9S3L0"/>
<dbReference type="PaxDb" id="3218-PP1S45_232V6.1"/>
<evidence type="ECO:0000313" key="5">
    <source>
        <dbReference type="EMBL" id="PNR61814.1"/>
    </source>
</evidence>
<protein>
    <recommendedName>
        <fullName evidence="4">tRNA-binding domain-containing protein</fullName>
    </recommendedName>
</protein>
<dbReference type="InterPro" id="IPR012340">
    <property type="entry name" value="NA-bd_OB-fold"/>
</dbReference>
<reference evidence="5 7" key="2">
    <citation type="journal article" date="2018" name="Plant J.">
        <title>The Physcomitrella patens chromosome-scale assembly reveals moss genome structure and evolution.</title>
        <authorList>
            <person name="Lang D."/>
            <person name="Ullrich K.K."/>
            <person name="Murat F."/>
            <person name="Fuchs J."/>
            <person name="Jenkins J."/>
            <person name="Haas F.B."/>
            <person name="Piednoel M."/>
            <person name="Gundlach H."/>
            <person name="Van Bel M."/>
            <person name="Meyberg R."/>
            <person name="Vives C."/>
            <person name="Morata J."/>
            <person name="Symeonidi A."/>
            <person name="Hiss M."/>
            <person name="Muchero W."/>
            <person name="Kamisugi Y."/>
            <person name="Saleh O."/>
            <person name="Blanc G."/>
            <person name="Decker E.L."/>
            <person name="van Gessel N."/>
            <person name="Grimwood J."/>
            <person name="Hayes R.D."/>
            <person name="Graham S.W."/>
            <person name="Gunter L.E."/>
            <person name="McDaniel S.F."/>
            <person name="Hoernstein S.N.W."/>
            <person name="Larsson A."/>
            <person name="Li F.W."/>
            <person name="Perroud P.F."/>
            <person name="Phillips J."/>
            <person name="Ranjan P."/>
            <person name="Rokshar D.S."/>
            <person name="Rothfels C.J."/>
            <person name="Schneider L."/>
            <person name="Shu S."/>
            <person name="Stevenson D.W."/>
            <person name="Thummler F."/>
            <person name="Tillich M."/>
            <person name="Villarreal Aguilar J.C."/>
            <person name="Widiez T."/>
            <person name="Wong G.K."/>
            <person name="Wymore A."/>
            <person name="Zhang Y."/>
            <person name="Zimmer A.D."/>
            <person name="Quatrano R.S."/>
            <person name="Mayer K.F.X."/>
            <person name="Goodstein D."/>
            <person name="Casacuberta J.M."/>
            <person name="Vandepoele K."/>
            <person name="Reski R."/>
            <person name="Cuming A.C."/>
            <person name="Tuskan G.A."/>
            <person name="Maumus F."/>
            <person name="Salse J."/>
            <person name="Schmutz J."/>
            <person name="Rensing S.A."/>
        </authorList>
    </citation>
    <scope>NUCLEOTIDE SEQUENCE [LARGE SCALE GENOMIC DNA]</scope>
    <source>
        <strain evidence="6 7">cv. Gransden 2004</strain>
    </source>
</reference>
<evidence type="ECO:0000259" key="4">
    <source>
        <dbReference type="PROSITE" id="PS50886"/>
    </source>
</evidence>
<dbReference type="GO" id="GO:0000049">
    <property type="term" value="F:tRNA binding"/>
    <property type="evidence" value="ECO:0007669"/>
    <property type="project" value="UniProtKB-UniRule"/>
</dbReference>
<feature type="domain" description="TRNA-binding" evidence="4">
    <location>
        <begin position="103"/>
        <end position="209"/>
    </location>
</feature>
<gene>
    <name evidence="6" type="primary">LOC112283556</name>
    <name evidence="5" type="ORF">PHYPA_000238</name>
</gene>
<evidence type="ECO:0000313" key="7">
    <source>
        <dbReference type="Proteomes" id="UP000006727"/>
    </source>
</evidence>
<dbReference type="Proteomes" id="UP000006727">
    <property type="component" value="Chromosome 1"/>
</dbReference>
<dbReference type="Gramene" id="Pp3c1_5820V3.1">
    <property type="protein sequence ID" value="Pp3c1_5820V3.1"/>
    <property type="gene ID" value="Pp3c1_5820"/>
</dbReference>
<dbReference type="GeneID" id="112283556"/>
<dbReference type="OMA" id="ADCYEER"/>
<dbReference type="EMBL" id="ABEU02000001">
    <property type="protein sequence ID" value="PNR61814.1"/>
    <property type="molecule type" value="Genomic_DNA"/>
</dbReference>
<sequence>MAQTVSAIDGAIAHLDSIIVGLTSSDPAPAPAATAAVKHTKPAVLFGEPIRKPEEVVDVKPKVSKKNEDKPIPDILKGRNLKLPGAAAANSNAVTSGNEQNDNFDKALMQVSLVQSVENHPNSEKLYVCKVDVGCGNIKQVVAGLKKFVTKEELEGKKVCTILNLKTAKLAGQVSEAMILAGSVATEDGSEIVKVLEPPSEAAPGDRIFQEGGVPSANPAKQLSSKIWEKVVPLLQVKGGLAVFDSKSLVTSSGPIKVPGLPDGAGIH</sequence>
<dbReference type="Pfam" id="PF01588">
    <property type="entry name" value="tRNA_bind"/>
    <property type="match status" value="1"/>
</dbReference>
<dbReference type="OrthoDB" id="19141at2759"/>
<dbReference type="HOGENOM" id="CLU_1039733_0_0_1"/>
<evidence type="ECO:0000256" key="2">
    <source>
        <dbReference type="ARBA" id="ARBA00022884"/>
    </source>
</evidence>
<evidence type="ECO:0000256" key="3">
    <source>
        <dbReference type="PROSITE-ProRule" id="PRU00209"/>
    </source>
</evidence>
<reference evidence="6" key="3">
    <citation type="submission" date="2020-12" db="UniProtKB">
        <authorList>
            <consortium name="EnsemblPlants"/>
        </authorList>
    </citation>
    <scope>IDENTIFICATION</scope>
</reference>
<name>A9S3L0_PHYPA</name>
<dbReference type="eggNOG" id="KOG2241">
    <property type="taxonomic scope" value="Eukaryota"/>
</dbReference>
<proteinExistence type="predicted"/>
<dbReference type="PANTHER" id="PTHR11586:SF37">
    <property type="entry name" value="TRNA-BINDING DOMAIN-CONTAINING PROTEIN"/>
    <property type="match status" value="1"/>
</dbReference>
<dbReference type="PROSITE" id="PS50886">
    <property type="entry name" value="TRBD"/>
    <property type="match status" value="1"/>
</dbReference>
<evidence type="ECO:0000313" key="6">
    <source>
        <dbReference type="EnsemblPlants" id="Pp3c1_5820V3.1"/>
    </source>
</evidence>
<dbReference type="InterPro" id="IPR051270">
    <property type="entry name" value="Tyrosine-tRNA_ligase_regulator"/>
</dbReference>